<dbReference type="EMBL" id="VFOX01000001">
    <property type="protein sequence ID" value="TQL86590.1"/>
    <property type="molecule type" value="Genomic_DNA"/>
</dbReference>
<organism evidence="1 2">
    <name type="scientific">Microbacterium saperdae</name>
    <dbReference type="NCBI Taxonomy" id="69368"/>
    <lineage>
        <taxon>Bacteria</taxon>
        <taxon>Bacillati</taxon>
        <taxon>Actinomycetota</taxon>
        <taxon>Actinomycetes</taxon>
        <taxon>Micrococcales</taxon>
        <taxon>Microbacteriaceae</taxon>
        <taxon>Microbacterium</taxon>
    </lineage>
</organism>
<accession>A0A543BP39</accession>
<sequence>MVFRATHRALSTTQVVKLYIPGDDSVTQKAWLEASKNANADLRDVVALVHDAGTFAYPRPISFSVMESVASIETLGQWFGASEQWRRALKSYAGAERISGAETRRLIRTTMLQEHLNALSGYLISVITLHSNGVIHGDLNNGNLLIEGEIPLAERWSVRPYFPDTGAGQLNPHRIKVIDLGSSQAAGTSSEVGKIRENSFLISAARRFLKPMLEDSDATFMELLRIEQEPSGDSGRFEPYFVKDSHHAVDPYELSSDLLRLTFVLNLVLGYSESSAGIDDDAHSTFDARGYSDLMQIAIEEKVDPQIPGFGGRAATAMMALSEHSRGRLIDWPRVFGLWNDLHPGLLEGFRPPAIEAG</sequence>
<comment type="caution">
    <text evidence="1">The sequence shown here is derived from an EMBL/GenBank/DDBJ whole genome shotgun (WGS) entry which is preliminary data.</text>
</comment>
<keyword evidence="2" id="KW-1185">Reference proteome</keyword>
<dbReference type="AlphaFoldDB" id="A0A543BP39"/>
<evidence type="ECO:0000313" key="2">
    <source>
        <dbReference type="Proteomes" id="UP000317209"/>
    </source>
</evidence>
<protein>
    <recommendedName>
        <fullName evidence="3">Protein kinase domain-containing protein</fullName>
    </recommendedName>
</protein>
<name>A0A543BP39_9MICO</name>
<gene>
    <name evidence="1" type="ORF">FB560_2252</name>
</gene>
<proteinExistence type="predicted"/>
<evidence type="ECO:0000313" key="1">
    <source>
        <dbReference type="EMBL" id="TQL86590.1"/>
    </source>
</evidence>
<dbReference type="SUPFAM" id="SSF56112">
    <property type="entry name" value="Protein kinase-like (PK-like)"/>
    <property type="match status" value="1"/>
</dbReference>
<evidence type="ECO:0008006" key="3">
    <source>
        <dbReference type="Google" id="ProtNLM"/>
    </source>
</evidence>
<dbReference type="Proteomes" id="UP000317209">
    <property type="component" value="Unassembled WGS sequence"/>
</dbReference>
<reference evidence="1 2" key="1">
    <citation type="submission" date="2019-06" db="EMBL/GenBank/DDBJ databases">
        <title>Sequencing the genomes of 1000 actinobacteria strains.</title>
        <authorList>
            <person name="Klenk H.-P."/>
        </authorList>
    </citation>
    <scope>NUCLEOTIDE SEQUENCE [LARGE SCALE GENOMIC DNA]</scope>
    <source>
        <strain evidence="1 2">DSM 20169</strain>
    </source>
</reference>
<dbReference type="Gene3D" id="1.10.510.10">
    <property type="entry name" value="Transferase(Phosphotransferase) domain 1"/>
    <property type="match status" value="1"/>
</dbReference>
<dbReference type="InterPro" id="IPR011009">
    <property type="entry name" value="Kinase-like_dom_sf"/>
</dbReference>